<evidence type="ECO:0008006" key="4">
    <source>
        <dbReference type="Google" id="ProtNLM"/>
    </source>
</evidence>
<proteinExistence type="predicted"/>
<dbReference type="Proteomes" id="UP000245697">
    <property type="component" value="Unassembled WGS sequence"/>
</dbReference>
<accession>A0A316E9X0</accession>
<protein>
    <recommendedName>
        <fullName evidence="4">Transcriptional regulator</fullName>
    </recommendedName>
</protein>
<keyword evidence="1" id="KW-0732">Signal</keyword>
<dbReference type="AlphaFoldDB" id="A0A316E9X0"/>
<feature type="signal peptide" evidence="1">
    <location>
        <begin position="1"/>
        <end position="26"/>
    </location>
</feature>
<keyword evidence="3" id="KW-1185">Reference proteome</keyword>
<sequence length="342" mass="34896">MRRRTLFGGVGAAALTTLAGASPAGAVAPVDMGAHLERLMLAPTRAAAPLTLAQATADVTAAAIAYRSARYGAVAAALPDLLAGLHATAAHSTGRVRDSTAGLLAHAYQLASNVATKHGDDAIALTMADRARTEAAASGDPLMLTAATHILAITMRRDGHHAAALELLTGTAQQLEIDKLDPAIVAAYGNLLCTAAYTSAQAGSQSTAVAYLLEAKAAAAHMDGHHIPASALPFSATTVAMYQISVHTALGNTGAALKHAAAVNPALLPTPERHGRYLVDTARAWAGHGRADKAAHAVLAAYRHAPEEVNRASVRDLVTTLLYSPSPTPAALRDLASRIGVG</sequence>
<name>A0A316E9X0_9ACTN</name>
<evidence type="ECO:0000256" key="1">
    <source>
        <dbReference type="SAM" id="SignalP"/>
    </source>
</evidence>
<evidence type="ECO:0000313" key="2">
    <source>
        <dbReference type="EMBL" id="PWK26458.1"/>
    </source>
</evidence>
<gene>
    <name evidence="2" type="ORF">BC793_1636</name>
</gene>
<dbReference type="EMBL" id="QGGR01000063">
    <property type="protein sequence ID" value="PWK26458.1"/>
    <property type="molecule type" value="Genomic_DNA"/>
</dbReference>
<feature type="chain" id="PRO_5016395921" description="Transcriptional regulator" evidence="1">
    <location>
        <begin position="27"/>
        <end position="342"/>
    </location>
</feature>
<comment type="caution">
    <text evidence="2">The sequence shown here is derived from an EMBL/GenBank/DDBJ whole genome shotgun (WGS) entry which is preliminary data.</text>
</comment>
<evidence type="ECO:0000313" key="3">
    <source>
        <dbReference type="Proteomes" id="UP000245697"/>
    </source>
</evidence>
<organism evidence="2 3">
    <name type="scientific">Actinoplanes xinjiangensis</name>
    <dbReference type="NCBI Taxonomy" id="512350"/>
    <lineage>
        <taxon>Bacteria</taxon>
        <taxon>Bacillati</taxon>
        <taxon>Actinomycetota</taxon>
        <taxon>Actinomycetes</taxon>
        <taxon>Micromonosporales</taxon>
        <taxon>Micromonosporaceae</taxon>
        <taxon>Actinoplanes</taxon>
    </lineage>
</organism>
<reference evidence="2 3" key="1">
    <citation type="submission" date="2018-05" db="EMBL/GenBank/DDBJ databases">
        <title>Genomic Encyclopedia of Archaeal and Bacterial Type Strains, Phase II (KMG-II): from individual species to whole genera.</title>
        <authorList>
            <person name="Goeker M."/>
        </authorList>
    </citation>
    <scope>NUCLEOTIDE SEQUENCE [LARGE SCALE GENOMIC DNA]</scope>
    <source>
        <strain evidence="2 3">DSM 45184</strain>
    </source>
</reference>